<proteinExistence type="predicted"/>
<feature type="transmembrane region" description="Helical" evidence="6">
    <location>
        <begin position="54"/>
        <end position="79"/>
    </location>
</feature>
<evidence type="ECO:0000313" key="7">
    <source>
        <dbReference type="EMBL" id="OBK22058.1"/>
    </source>
</evidence>
<dbReference type="GO" id="GO:0005886">
    <property type="term" value="C:plasma membrane"/>
    <property type="evidence" value="ECO:0007669"/>
    <property type="project" value="UniProtKB-SubCell"/>
</dbReference>
<feature type="transmembrane region" description="Helical" evidence="6">
    <location>
        <begin position="452"/>
        <end position="472"/>
    </location>
</feature>
<gene>
    <name evidence="7" type="ORF">A5634_08705</name>
</gene>
<protein>
    <submittedName>
        <fullName evidence="7">Teichoic acid transporter</fullName>
    </submittedName>
</protein>
<keyword evidence="3 6" id="KW-0812">Transmembrane</keyword>
<name>A0A1A3NIS4_MYCAS</name>
<dbReference type="Proteomes" id="UP000093928">
    <property type="component" value="Unassembled WGS sequence"/>
</dbReference>
<feature type="transmembrane region" description="Helical" evidence="6">
    <location>
        <begin position="27"/>
        <end position="48"/>
    </location>
</feature>
<dbReference type="PANTHER" id="PTHR30250">
    <property type="entry name" value="PST FAMILY PREDICTED COLANIC ACID TRANSPORTER"/>
    <property type="match status" value="1"/>
</dbReference>
<evidence type="ECO:0000256" key="6">
    <source>
        <dbReference type="SAM" id="Phobius"/>
    </source>
</evidence>
<dbReference type="InterPro" id="IPR002797">
    <property type="entry name" value="Polysacc_synth"/>
</dbReference>
<feature type="transmembrane region" description="Helical" evidence="6">
    <location>
        <begin position="394"/>
        <end position="416"/>
    </location>
</feature>
<keyword evidence="5 6" id="KW-0472">Membrane</keyword>
<accession>A0A1A3NIS4</accession>
<evidence type="ECO:0000256" key="1">
    <source>
        <dbReference type="ARBA" id="ARBA00004651"/>
    </source>
</evidence>
<dbReference type="Pfam" id="PF01943">
    <property type="entry name" value="Polysacc_synt"/>
    <property type="match status" value="1"/>
</dbReference>
<feature type="transmembrane region" description="Helical" evidence="6">
    <location>
        <begin position="182"/>
        <end position="205"/>
    </location>
</feature>
<feature type="transmembrane region" description="Helical" evidence="6">
    <location>
        <begin position="337"/>
        <end position="357"/>
    </location>
</feature>
<dbReference type="RefSeq" id="WP_065146198.1">
    <property type="nucleotide sequence ID" value="NZ_LZLS01000192.1"/>
</dbReference>
<comment type="caution">
    <text evidence="7">The sequence shown here is derived from an EMBL/GenBank/DDBJ whole genome shotgun (WGS) entry which is preliminary data.</text>
</comment>
<feature type="transmembrane region" description="Helical" evidence="6">
    <location>
        <begin position="100"/>
        <end position="118"/>
    </location>
</feature>
<feature type="transmembrane region" description="Helical" evidence="6">
    <location>
        <begin position="305"/>
        <end position="325"/>
    </location>
</feature>
<dbReference type="PANTHER" id="PTHR30250:SF11">
    <property type="entry name" value="O-ANTIGEN TRANSPORTER-RELATED"/>
    <property type="match status" value="1"/>
</dbReference>
<comment type="subcellular location">
    <subcellularLocation>
        <location evidence="1">Cell membrane</location>
        <topology evidence="1">Multi-pass membrane protein</topology>
    </subcellularLocation>
</comment>
<organism evidence="7 8">
    <name type="scientific">Mycobacterium asiaticum</name>
    <dbReference type="NCBI Taxonomy" id="1790"/>
    <lineage>
        <taxon>Bacteria</taxon>
        <taxon>Bacillati</taxon>
        <taxon>Actinomycetota</taxon>
        <taxon>Actinomycetes</taxon>
        <taxon>Mycobacteriales</taxon>
        <taxon>Mycobacteriaceae</taxon>
        <taxon>Mycobacterium</taxon>
    </lineage>
</organism>
<dbReference type="EMBL" id="LZLS01000192">
    <property type="protein sequence ID" value="OBK22058.1"/>
    <property type="molecule type" value="Genomic_DNA"/>
</dbReference>
<evidence type="ECO:0000256" key="4">
    <source>
        <dbReference type="ARBA" id="ARBA00022989"/>
    </source>
</evidence>
<feature type="transmembrane region" description="Helical" evidence="6">
    <location>
        <begin position="369"/>
        <end position="388"/>
    </location>
</feature>
<keyword evidence="4 6" id="KW-1133">Transmembrane helix</keyword>
<reference evidence="7 8" key="1">
    <citation type="submission" date="2016-06" db="EMBL/GenBank/DDBJ databases">
        <authorList>
            <person name="Kjaerup R.B."/>
            <person name="Dalgaard T.S."/>
            <person name="Juul-Madsen H.R."/>
        </authorList>
    </citation>
    <scope>NUCLEOTIDE SEQUENCE [LARGE SCALE GENOMIC DNA]</scope>
    <source>
        <strain evidence="7 8">1165133.8</strain>
    </source>
</reference>
<keyword evidence="2" id="KW-1003">Cell membrane</keyword>
<evidence type="ECO:0000256" key="2">
    <source>
        <dbReference type="ARBA" id="ARBA00022475"/>
    </source>
</evidence>
<dbReference type="InterPro" id="IPR050833">
    <property type="entry name" value="Poly_Biosynth_Transport"/>
</dbReference>
<evidence type="ECO:0000256" key="3">
    <source>
        <dbReference type="ARBA" id="ARBA00022692"/>
    </source>
</evidence>
<feature type="transmembrane region" description="Helical" evidence="6">
    <location>
        <begin position="428"/>
        <end position="446"/>
    </location>
</feature>
<sequence>MQEPREPSAPAPDVPQSRIAHAFSIQLICRVLGMMASVVSVAMTARYLGPGRYGQLMVAVAFIGMWTSMTDLGISTVIVRRVTSGRGELERLVRVNSGLSLMYCVPLAMLATVTGWLIYRDADVRVMLVVLSGQLLLLTMRTRFEPVFLSTVRFSAVAISDVAGRIGTLAMVSWLVTNREDVIWFAVAQLIPPIVQLAIQGVAAARHISVRPVFSARESTDLLRESLPLMGVAVLGILYWRADGVILSLLSSHAEIGVYGLAYTIAFNTEALSVFFQKSTLSTATALYSRDVGAYVAFLRRSVELMFFVAVPVAVVGTMLAAPLIELFGDEAFVSRGAPTLALLLIAAALRFVTGTLGQGLFACHEQQFFFRVFVATLVVNVALNLALDWRFGAIGAGIALVCTELFGMTVASWRLGARCGYRMPVNFLVRLLIPTVPTVAVVLLLSGQHAVVVLGAAAATYVSINLVFGPVKWSMLTSLLQKQVTA</sequence>
<evidence type="ECO:0000256" key="5">
    <source>
        <dbReference type="ARBA" id="ARBA00023136"/>
    </source>
</evidence>
<dbReference type="AlphaFoldDB" id="A0A1A3NIS4"/>
<evidence type="ECO:0000313" key="8">
    <source>
        <dbReference type="Proteomes" id="UP000093928"/>
    </source>
</evidence>